<dbReference type="Proteomes" id="UP000598146">
    <property type="component" value="Unassembled WGS sequence"/>
</dbReference>
<name>A0A931CCB7_9ACTN</name>
<dbReference type="RefSeq" id="WP_196416601.1">
    <property type="nucleotide sequence ID" value="NZ_JADQTO010000012.1"/>
</dbReference>
<gene>
    <name evidence="1" type="ORF">I4J89_25615</name>
</gene>
<evidence type="ECO:0000313" key="1">
    <source>
        <dbReference type="EMBL" id="MBG0564832.1"/>
    </source>
</evidence>
<keyword evidence="2" id="KW-1185">Reference proteome</keyword>
<evidence type="ECO:0000313" key="2">
    <source>
        <dbReference type="Proteomes" id="UP000598146"/>
    </source>
</evidence>
<dbReference type="EMBL" id="JADQTO010000012">
    <property type="protein sequence ID" value="MBG0564832.1"/>
    <property type="molecule type" value="Genomic_DNA"/>
</dbReference>
<accession>A0A931CCB7</accession>
<dbReference type="AlphaFoldDB" id="A0A931CCB7"/>
<reference evidence="1" key="1">
    <citation type="submission" date="2020-11" db="EMBL/GenBank/DDBJ databases">
        <title>Isolation and identification of active actinomycetes.</title>
        <authorList>
            <person name="Sun X."/>
        </authorList>
    </citation>
    <scope>NUCLEOTIDE SEQUENCE</scope>
    <source>
        <strain evidence="1">NEAU-A11</strain>
    </source>
</reference>
<comment type="caution">
    <text evidence="1">The sequence shown here is derived from an EMBL/GenBank/DDBJ whole genome shotgun (WGS) entry which is preliminary data.</text>
</comment>
<sequence>MAATAADVLEVRHHDDRVTRYERVTYCAWRDGVTVYRDGEEIARHDDVLQTQALNLAAV</sequence>
<protein>
    <submittedName>
        <fullName evidence="1">Uncharacterized protein</fullName>
    </submittedName>
</protein>
<proteinExistence type="predicted"/>
<organism evidence="1 2">
    <name type="scientific">Actinoplanes aureus</name>
    <dbReference type="NCBI Taxonomy" id="2792083"/>
    <lineage>
        <taxon>Bacteria</taxon>
        <taxon>Bacillati</taxon>
        <taxon>Actinomycetota</taxon>
        <taxon>Actinomycetes</taxon>
        <taxon>Micromonosporales</taxon>
        <taxon>Micromonosporaceae</taxon>
        <taxon>Actinoplanes</taxon>
    </lineage>
</organism>